<feature type="transmembrane region" description="Helical" evidence="2">
    <location>
        <begin position="99"/>
        <end position="117"/>
    </location>
</feature>
<feature type="domain" description="DUF4190" evidence="3">
    <location>
        <begin position="76"/>
        <end position="144"/>
    </location>
</feature>
<organism evidence="4 5">
    <name type="scientific">Bombiscardovia apis</name>
    <dbReference type="NCBI Taxonomy" id="2932182"/>
    <lineage>
        <taxon>Bacteria</taxon>
        <taxon>Bacillati</taxon>
        <taxon>Actinomycetota</taxon>
        <taxon>Actinomycetes</taxon>
        <taxon>Bifidobacteriales</taxon>
        <taxon>Bifidobacteriaceae</taxon>
        <taxon>Bombiscardovia</taxon>
    </lineage>
</organism>
<sequence length="296" mass="30218">MSNFGPGNGGADARTDSARNMGDDGFGGDFDFTNGVPSAPNMPNGPRDPYMGGGSGGNFNGSGHGSPMNQRSMSAMAVSALVLGIIGLVLSFIPIINNLAFILAILGLIFGIVGWRASGKKGHKKGKGLAIAGVVLSVLAMLITLGMQSSFSKALDSVDKDTATSSSRKAGSSDTSSEVGKNAQAEKSGDKSKSKSKGQGTIVIKATISQGSGSVTYGPTGSSSQDKFSGTWEKEFSGDAAKKMVSAIVMGDFSMDSSENADRKVTCEVLVDGEQKDYNEATGSNASVSCSSPMVF</sequence>
<feature type="region of interest" description="Disordered" evidence="1">
    <location>
        <begin position="163"/>
        <end position="199"/>
    </location>
</feature>
<gene>
    <name evidence="4" type="ORF">KIMH_13440</name>
</gene>
<keyword evidence="2" id="KW-0472">Membrane</keyword>
<feature type="transmembrane region" description="Helical" evidence="2">
    <location>
        <begin position="129"/>
        <end position="147"/>
    </location>
</feature>
<dbReference type="RefSeq" id="WP_317642733.1">
    <property type="nucleotide sequence ID" value="NZ_AP026800.1"/>
</dbReference>
<dbReference type="Pfam" id="PF13828">
    <property type="entry name" value="DUF4190"/>
    <property type="match status" value="1"/>
</dbReference>
<reference evidence="4 5" key="1">
    <citation type="journal article" date="2023" name="Microbiol. Spectr.">
        <title>Symbiosis of Carpenter Bees with Uncharacterized Lactic Acid Bacteria Showing NAD Auxotrophy.</title>
        <authorList>
            <person name="Kawasaki S."/>
            <person name="Ozawa K."/>
            <person name="Mori T."/>
            <person name="Yamamoto A."/>
            <person name="Ito M."/>
            <person name="Ohkuma M."/>
            <person name="Sakamoto M."/>
            <person name="Matsutani M."/>
        </authorList>
    </citation>
    <scope>NUCLEOTIDE SEQUENCE [LARGE SCALE GENOMIC DNA]</scope>
    <source>
        <strain evidence="4 5">KimH</strain>
    </source>
</reference>
<feature type="region of interest" description="Disordered" evidence="1">
    <location>
        <begin position="1"/>
        <end position="20"/>
    </location>
</feature>
<keyword evidence="2" id="KW-0812">Transmembrane</keyword>
<accession>A0ABM8BEK7</accession>
<evidence type="ECO:0000313" key="5">
    <source>
        <dbReference type="Proteomes" id="UP001321748"/>
    </source>
</evidence>
<keyword evidence="5" id="KW-1185">Reference proteome</keyword>
<feature type="transmembrane region" description="Helical" evidence="2">
    <location>
        <begin position="75"/>
        <end position="93"/>
    </location>
</feature>
<dbReference type="InterPro" id="IPR038468">
    <property type="entry name" value="MmpS_C"/>
</dbReference>
<protein>
    <recommendedName>
        <fullName evidence="3">DUF4190 domain-containing protein</fullName>
    </recommendedName>
</protein>
<dbReference type="InterPro" id="IPR025241">
    <property type="entry name" value="DUF4190"/>
</dbReference>
<evidence type="ECO:0000256" key="2">
    <source>
        <dbReference type="SAM" id="Phobius"/>
    </source>
</evidence>
<dbReference type="EMBL" id="AP026800">
    <property type="protein sequence ID" value="BDR55233.1"/>
    <property type="molecule type" value="Genomic_DNA"/>
</dbReference>
<dbReference type="Proteomes" id="UP001321748">
    <property type="component" value="Chromosome"/>
</dbReference>
<name>A0ABM8BEK7_9BIFI</name>
<feature type="compositionally biased region" description="Gly residues" evidence="1">
    <location>
        <begin position="1"/>
        <end position="10"/>
    </location>
</feature>
<keyword evidence="2" id="KW-1133">Transmembrane helix</keyword>
<evidence type="ECO:0000259" key="3">
    <source>
        <dbReference type="Pfam" id="PF13828"/>
    </source>
</evidence>
<evidence type="ECO:0000313" key="4">
    <source>
        <dbReference type="EMBL" id="BDR55233.1"/>
    </source>
</evidence>
<dbReference type="Gene3D" id="2.60.40.2880">
    <property type="entry name" value="MmpS1-5, C-terminal soluble domain"/>
    <property type="match status" value="1"/>
</dbReference>
<feature type="compositionally biased region" description="Polar residues" evidence="1">
    <location>
        <begin position="163"/>
        <end position="179"/>
    </location>
</feature>
<proteinExistence type="predicted"/>
<evidence type="ECO:0000256" key="1">
    <source>
        <dbReference type="SAM" id="MobiDB-lite"/>
    </source>
</evidence>